<dbReference type="GO" id="GO:0005886">
    <property type="term" value="C:plasma membrane"/>
    <property type="evidence" value="ECO:0007669"/>
    <property type="project" value="UniProtKB-SubCell"/>
</dbReference>
<feature type="transmembrane region" description="Helical" evidence="6">
    <location>
        <begin position="341"/>
        <end position="359"/>
    </location>
</feature>
<dbReference type="NCBIfam" id="TIGR00360">
    <property type="entry name" value="ComEC_N-term"/>
    <property type="match status" value="1"/>
</dbReference>
<name>A0A448ZXX2_METSV</name>
<dbReference type="PANTHER" id="PTHR30619">
    <property type="entry name" value="DNA INTERNALIZATION/COMPETENCE PROTEIN COMEC/REC2"/>
    <property type="match status" value="1"/>
</dbReference>
<keyword evidence="5 6" id="KW-0472">Membrane</keyword>
<comment type="subcellular location">
    <subcellularLocation>
        <location evidence="1">Cell membrane</location>
        <topology evidence="1">Multi-pass membrane protein</topology>
    </subcellularLocation>
</comment>
<evidence type="ECO:0000313" key="8">
    <source>
        <dbReference type="EMBL" id="VEU56108.1"/>
    </source>
</evidence>
<feature type="transmembrane region" description="Helical" evidence="6">
    <location>
        <begin position="136"/>
        <end position="155"/>
    </location>
</feature>
<dbReference type="InterPro" id="IPR004477">
    <property type="entry name" value="ComEC_N"/>
</dbReference>
<geneLocation type="plasmid" evidence="8">
    <name>2</name>
</geneLocation>
<feature type="transmembrane region" description="Helical" evidence="6">
    <location>
        <begin position="233"/>
        <end position="250"/>
    </location>
</feature>
<feature type="transmembrane region" description="Helical" evidence="6">
    <location>
        <begin position="257"/>
        <end position="278"/>
    </location>
</feature>
<feature type="transmembrane region" description="Helical" evidence="6">
    <location>
        <begin position="210"/>
        <end position="227"/>
    </location>
</feature>
<dbReference type="RefSeq" id="WP_024543981.1">
    <property type="nucleotide sequence ID" value="NZ_LR214939.1"/>
</dbReference>
<gene>
    <name evidence="8" type="ORF">NCTC10113_00991</name>
</gene>
<sequence>MSKEITNLWISNFVGQNLNGNYVIENTFKNGFVFKYNNVNIYAFTENKIYSRGDLVSLQGIIKKLENSNSFYKSNNIYLVLQKPVIEIVEKNLLVQKFDNYNLNAKIFLNLILLSTKISSSKEILKTLQNLNLSHFFVVSGFHFAILFLTINLIISKIKYISKFSIFISFIILFCYLILLKFQISAFRAFIFLALVYFNKKYLNSKFKNVDILAFLAYCFILFNPSIIYNLSFIFSFTLSTIILLSNNIFKFVKRKWLTQIFIVILAFISSQLISITINPTISIFGFLYQMIFTPIFYLSYLISIIFFWQIDMCNAYFNFLNEIIIFLDKTNYLVEIKKQAYGLIFALHLMFIFLSIIIEQKRIYTNFVIKNHFLKYHQMFVH</sequence>
<evidence type="ECO:0000259" key="7">
    <source>
        <dbReference type="Pfam" id="PF03772"/>
    </source>
</evidence>
<keyword evidence="3 6" id="KW-0812">Transmembrane</keyword>
<evidence type="ECO:0000256" key="5">
    <source>
        <dbReference type="ARBA" id="ARBA00023136"/>
    </source>
</evidence>
<organism evidence="8">
    <name type="scientific">Metamycoplasma salivarium</name>
    <name type="common">Mycoplasma salivarium</name>
    <dbReference type="NCBI Taxonomy" id="2124"/>
    <lineage>
        <taxon>Bacteria</taxon>
        <taxon>Bacillati</taxon>
        <taxon>Mycoplasmatota</taxon>
        <taxon>Mycoplasmoidales</taxon>
        <taxon>Metamycoplasmataceae</taxon>
        <taxon>Metamycoplasma</taxon>
    </lineage>
</organism>
<proteinExistence type="predicted"/>
<evidence type="ECO:0000256" key="6">
    <source>
        <dbReference type="SAM" id="Phobius"/>
    </source>
</evidence>
<dbReference type="InterPro" id="IPR052159">
    <property type="entry name" value="Competence_DNA_uptake"/>
</dbReference>
<reference evidence="8" key="1">
    <citation type="submission" date="2019-01" db="EMBL/GenBank/DDBJ databases">
        <authorList>
            <consortium name="Pathogen Informatics"/>
        </authorList>
    </citation>
    <scope>NUCLEOTIDE SEQUENCE [LARGE SCALE GENOMIC DNA]</scope>
    <source>
        <strain evidence="8">NCTC10113</strain>
    </source>
</reference>
<keyword evidence="2" id="KW-1003">Cell membrane</keyword>
<feature type="transmembrane region" description="Helical" evidence="6">
    <location>
        <begin position="167"/>
        <end position="198"/>
    </location>
</feature>
<dbReference type="AlphaFoldDB" id="A0A448ZXX2"/>
<dbReference type="EMBL" id="LR214939">
    <property type="protein sequence ID" value="VEU56108.1"/>
    <property type="molecule type" value="Genomic_DNA"/>
</dbReference>
<protein>
    <submittedName>
        <fullName evidence="8">ComEC/Rec2-related protein</fullName>
    </submittedName>
</protein>
<feature type="domain" description="ComEC/Rec2-related protein" evidence="7">
    <location>
        <begin position="120"/>
        <end position="355"/>
    </location>
</feature>
<dbReference type="PANTHER" id="PTHR30619:SF1">
    <property type="entry name" value="RECOMBINATION PROTEIN 2"/>
    <property type="match status" value="1"/>
</dbReference>
<evidence type="ECO:0000256" key="1">
    <source>
        <dbReference type="ARBA" id="ARBA00004651"/>
    </source>
</evidence>
<evidence type="ECO:0000256" key="3">
    <source>
        <dbReference type="ARBA" id="ARBA00022692"/>
    </source>
</evidence>
<feature type="transmembrane region" description="Helical" evidence="6">
    <location>
        <begin position="284"/>
        <end position="309"/>
    </location>
</feature>
<dbReference type="NCBIfam" id="NF045979">
    <property type="entry name" value="ComEC_MAG0480"/>
    <property type="match status" value="1"/>
</dbReference>
<keyword evidence="4 6" id="KW-1133">Transmembrane helix</keyword>
<dbReference type="Pfam" id="PF03772">
    <property type="entry name" value="Competence"/>
    <property type="match status" value="1"/>
</dbReference>
<accession>A0A448ZXX2</accession>
<keyword evidence="8" id="KW-0614">Plasmid</keyword>
<evidence type="ECO:0000256" key="2">
    <source>
        <dbReference type="ARBA" id="ARBA00022475"/>
    </source>
</evidence>
<evidence type="ECO:0000256" key="4">
    <source>
        <dbReference type="ARBA" id="ARBA00022989"/>
    </source>
</evidence>